<reference evidence="3" key="1">
    <citation type="submission" date="2010-08" db="EMBL/GenBank/DDBJ databases">
        <authorList>
            <consortium name="Caenorhabditis japonica Sequencing Consortium"/>
            <person name="Wilson R.K."/>
        </authorList>
    </citation>
    <scope>NUCLEOTIDE SEQUENCE [LARGE SCALE GENOMIC DNA]</scope>
    <source>
        <strain evidence="3">DF5081</strain>
    </source>
</reference>
<reference evidence="2" key="2">
    <citation type="submission" date="2022-06" db="UniProtKB">
        <authorList>
            <consortium name="EnsemblMetazoa"/>
        </authorList>
    </citation>
    <scope>IDENTIFICATION</scope>
    <source>
        <strain evidence="2">DF5081</strain>
    </source>
</reference>
<accession>A0A8R1ING4</accession>
<evidence type="ECO:0000313" key="3">
    <source>
        <dbReference type="Proteomes" id="UP000005237"/>
    </source>
</evidence>
<evidence type="ECO:0000256" key="1">
    <source>
        <dbReference type="SAM" id="MobiDB-lite"/>
    </source>
</evidence>
<dbReference type="AlphaFoldDB" id="A0A8R1ING4"/>
<feature type="region of interest" description="Disordered" evidence="1">
    <location>
        <begin position="1"/>
        <end position="97"/>
    </location>
</feature>
<evidence type="ECO:0000313" key="2">
    <source>
        <dbReference type="EnsemblMetazoa" id="CJA39894.1"/>
    </source>
</evidence>
<sequence>MFPETPRRNSGKHSAHDTSSNMHDRDRNARSRRSRVGHSGNARAQQNFSNTQSTIQQLRTPAPLPSHEHNQQSNGTSSGGRRSSRRGLNPCAYGGASSLGQEMKHVTIPCAHKMERMTRLLRPFIYGNEEDYEEVEMKPPPPSMHVPIPKIEPVMPPNKMYIFETKMRYDEHGNLLEKTEKAFEYTLGAPNDPIVMIDNDADFDF</sequence>
<feature type="compositionally biased region" description="Polar residues" evidence="1">
    <location>
        <begin position="42"/>
        <end position="59"/>
    </location>
</feature>
<dbReference type="EnsemblMetazoa" id="CJA39894.1">
    <property type="protein sequence ID" value="CJA39894.1"/>
    <property type="gene ID" value="WBGene00215742"/>
</dbReference>
<keyword evidence="3" id="KW-1185">Reference proteome</keyword>
<name>A0A8R1ING4_CAEJA</name>
<protein>
    <submittedName>
        <fullName evidence="2">Uncharacterized protein</fullName>
    </submittedName>
</protein>
<dbReference type="Proteomes" id="UP000005237">
    <property type="component" value="Unassembled WGS sequence"/>
</dbReference>
<organism evidence="2 3">
    <name type="scientific">Caenorhabditis japonica</name>
    <dbReference type="NCBI Taxonomy" id="281687"/>
    <lineage>
        <taxon>Eukaryota</taxon>
        <taxon>Metazoa</taxon>
        <taxon>Ecdysozoa</taxon>
        <taxon>Nematoda</taxon>
        <taxon>Chromadorea</taxon>
        <taxon>Rhabditida</taxon>
        <taxon>Rhabditina</taxon>
        <taxon>Rhabditomorpha</taxon>
        <taxon>Rhabditoidea</taxon>
        <taxon>Rhabditidae</taxon>
        <taxon>Peloderinae</taxon>
        <taxon>Caenorhabditis</taxon>
    </lineage>
</organism>
<proteinExistence type="predicted"/>